<dbReference type="Gene3D" id="3.20.20.80">
    <property type="entry name" value="Glycosidases"/>
    <property type="match status" value="1"/>
</dbReference>
<dbReference type="InterPro" id="IPR017853">
    <property type="entry name" value="GH"/>
</dbReference>
<sequence length="415" mass="45640">MSLWRRWVLALCMVASPAWAVDGVVLDADTGRPVPLATLVVGTEVRRSDAQGRFDAGAPGTPLKARAHGYARYAGQAAPAQPLVVALRPLRPKALYLSVYGIGSAQLRGDALKLIAETELNALVIDIKGDRGLVPHPSAALAAAGLPQTLVTVRDMPALLGDLRARGLYLIARIVTFKDEPYAMAHPTWAVHDALGKVWKDREGLAWIDPFRREAWERSLALAEEAARLGFDEIQFDYLRFPDATGLVFAEPDSEEGRIAAITGFLDAARERLARHNVFIAADVFGYVAWNSNDTHIGQQLEAMAAHVDYLSPMLYPSGFSFGIPGHRDPVAAPYEIVRKSLQRAIDRTGLPGVRLRPWLQAFRDYAFDRRAFGEREIRLQIDAAEAVGTDGWMLWNAANRYGEDGLDRDEPAPD</sequence>
<dbReference type="EMBL" id="JAVDXU010000002">
    <property type="protein sequence ID" value="MDR7270234.1"/>
    <property type="molecule type" value="Genomic_DNA"/>
</dbReference>
<dbReference type="Proteomes" id="UP001180453">
    <property type="component" value="Unassembled WGS sequence"/>
</dbReference>
<evidence type="ECO:0000259" key="2">
    <source>
        <dbReference type="Pfam" id="PF13200"/>
    </source>
</evidence>
<dbReference type="RefSeq" id="WP_310265923.1">
    <property type="nucleotide sequence ID" value="NZ_JAVDXU010000002.1"/>
</dbReference>
<reference evidence="3 4" key="1">
    <citation type="submission" date="2023-07" db="EMBL/GenBank/DDBJ databases">
        <title>Sorghum-associated microbial communities from plants grown in Nebraska, USA.</title>
        <authorList>
            <person name="Schachtman D."/>
        </authorList>
    </citation>
    <scope>NUCLEOTIDE SEQUENCE [LARGE SCALE GENOMIC DNA]</scope>
    <source>
        <strain evidence="3 4">BE314</strain>
    </source>
</reference>
<evidence type="ECO:0000313" key="4">
    <source>
        <dbReference type="Proteomes" id="UP001180453"/>
    </source>
</evidence>
<comment type="caution">
    <text evidence="3">The sequence shown here is derived from an EMBL/GenBank/DDBJ whole genome shotgun (WGS) entry which is preliminary data.</text>
</comment>
<organism evidence="3 4">
    <name type="scientific">Roseateles saccharophilus</name>
    <name type="common">Pseudomonas saccharophila</name>
    <dbReference type="NCBI Taxonomy" id="304"/>
    <lineage>
        <taxon>Bacteria</taxon>
        <taxon>Pseudomonadati</taxon>
        <taxon>Pseudomonadota</taxon>
        <taxon>Betaproteobacteria</taxon>
        <taxon>Burkholderiales</taxon>
        <taxon>Sphaerotilaceae</taxon>
        <taxon>Roseateles</taxon>
    </lineage>
</organism>
<evidence type="ECO:0000256" key="1">
    <source>
        <dbReference type="SAM" id="SignalP"/>
    </source>
</evidence>
<gene>
    <name evidence="3" type="ORF">J2X20_002892</name>
</gene>
<evidence type="ECO:0000313" key="3">
    <source>
        <dbReference type="EMBL" id="MDR7270234.1"/>
    </source>
</evidence>
<feature type="domain" description="DUF4015" evidence="2">
    <location>
        <begin position="94"/>
        <end position="402"/>
    </location>
</feature>
<feature type="chain" id="PRO_5045724716" description="DUF4015 domain-containing protein" evidence="1">
    <location>
        <begin position="21"/>
        <end position="415"/>
    </location>
</feature>
<accession>A0ABU1YMZ7</accession>
<dbReference type="Pfam" id="PF13200">
    <property type="entry name" value="DUF4015"/>
    <property type="match status" value="1"/>
</dbReference>
<dbReference type="InterPro" id="IPR025275">
    <property type="entry name" value="DUF4015"/>
</dbReference>
<keyword evidence="1" id="KW-0732">Signal</keyword>
<keyword evidence="4" id="KW-1185">Reference proteome</keyword>
<feature type="signal peptide" evidence="1">
    <location>
        <begin position="1"/>
        <end position="20"/>
    </location>
</feature>
<name>A0ABU1YMZ7_ROSSA</name>
<protein>
    <recommendedName>
        <fullName evidence="2">DUF4015 domain-containing protein</fullName>
    </recommendedName>
</protein>
<proteinExistence type="predicted"/>
<dbReference type="SUPFAM" id="SSF51445">
    <property type="entry name" value="(Trans)glycosidases"/>
    <property type="match status" value="1"/>
</dbReference>